<evidence type="ECO:0000256" key="1">
    <source>
        <dbReference type="ARBA" id="ARBA00023125"/>
    </source>
</evidence>
<gene>
    <name evidence="4" type="ORF">DHW61_16110</name>
</gene>
<keyword evidence="1 2" id="KW-0238">DNA-binding</keyword>
<dbReference type="SUPFAM" id="SSF48498">
    <property type="entry name" value="Tetracyclin repressor-like, C-terminal domain"/>
    <property type="match status" value="1"/>
</dbReference>
<accession>A0A3D2XBJ7</accession>
<evidence type="ECO:0000313" key="4">
    <source>
        <dbReference type="EMBL" id="HCL03905.1"/>
    </source>
</evidence>
<organism evidence="4 5">
    <name type="scientific">Lachnoclostridium phytofermentans</name>
    <dbReference type="NCBI Taxonomy" id="66219"/>
    <lineage>
        <taxon>Bacteria</taxon>
        <taxon>Bacillati</taxon>
        <taxon>Bacillota</taxon>
        <taxon>Clostridia</taxon>
        <taxon>Lachnospirales</taxon>
        <taxon>Lachnospiraceae</taxon>
    </lineage>
</organism>
<dbReference type="EMBL" id="DPVV01000529">
    <property type="protein sequence ID" value="HCL03905.1"/>
    <property type="molecule type" value="Genomic_DNA"/>
</dbReference>
<dbReference type="InterPro" id="IPR001647">
    <property type="entry name" value="HTH_TetR"/>
</dbReference>
<evidence type="ECO:0000259" key="3">
    <source>
        <dbReference type="PROSITE" id="PS50977"/>
    </source>
</evidence>
<dbReference type="PANTHER" id="PTHR30328:SF54">
    <property type="entry name" value="HTH-TYPE TRANSCRIPTIONAL REPRESSOR SCO4008"/>
    <property type="match status" value="1"/>
</dbReference>
<dbReference type="InterPro" id="IPR050109">
    <property type="entry name" value="HTH-type_TetR-like_transc_reg"/>
</dbReference>
<dbReference type="InterPro" id="IPR036271">
    <property type="entry name" value="Tet_transcr_reg_TetR-rel_C_sf"/>
</dbReference>
<evidence type="ECO:0000256" key="2">
    <source>
        <dbReference type="PROSITE-ProRule" id="PRU00335"/>
    </source>
</evidence>
<sequence>MKKEEKTELTREKIINAANFEFGTKGYEGASLNNICNDNGISKGLIYHNFKSKDEIYLLCVRRCFDTITAYLQELNVDSDMHQYMELRFRFFSEHPLYARIFFESVLQSPKHLIEDIKELKKDFDELNIKIYRLALSKLTLRDSVTEQEAIEYYSMVQNMFHGIFQYGVFQNDDFTALMDAHETKLAKILDLMLYGIAKEGKK</sequence>
<dbReference type="Pfam" id="PF00440">
    <property type="entry name" value="TetR_N"/>
    <property type="match status" value="1"/>
</dbReference>
<dbReference type="AlphaFoldDB" id="A0A3D2XBJ7"/>
<dbReference type="SUPFAM" id="SSF46689">
    <property type="entry name" value="Homeodomain-like"/>
    <property type="match status" value="1"/>
</dbReference>
<proteinExistence type="predicted"/>
<dbReference type="InterPro" id="IPR009057">
    <property type="entry name" value="Homeodomain-like_sf"/>
</dbReference>
<protein>
    <submittedName>
        <fullName evidence="4">TetR/AcrR family transcriptional regulator</fullName>
    </submittedName>
</protein>
<feature type="domain" description="HTH tetR-type" evidence="3">
    <location>
        <begin position="8"/>
        <end position="68"/>
    </location>
</feature>
<dbReference type="PROSITE" id="PS50977">
    <property type="entry name" value="HTH_TETR_2"/>
    <property type="match status" value="1"/>
</dbReference>
<name>A0A3D2XBJ7_9FIRM</name>
<reference evidence="4 5" key="1">
    <citation type="journal article" date="2018" name="Nat. Biotechnol.">
        <title>A standardized bacterial taxonomy based on genome phylogeny substantially revises the tree of life.</title>
        <authorList>
            <person name="Parks D.H."/>
            <person name="Chuvochina M."/>
            <person name="Waite D.W."/>
            <person name="Rinke C."/>
            <person name="Skarshewski A."/>
            <person name="Chaumeil P.A."/>
            <person name="Hugenholtz P."/>
        </authorList>
    </citation>
    <scope>NUCLEOTIDE SEQUENCE [LARGE SCALE GENOMIC DNA]</scope>
    <source>
        <strain evidence="4">UBA11728</strain>
    </source>
</reference>
<dbReference type="GO" id="GO:0006355">
    <property type="term" value="P:regulation of DNA-templated transcription"/>
    <property type="evidence" value="ECO:0007669"/>
    <property type="project" value="UniProtKB-ARBA"/>
</dbReference>
<comment type="caution">
    <text evidence="4">The sequence shown here is derived from an EMBL/GenBank/DDBJ whole genome shotgun (WGS) entry which is preliminary data.</text>
</comment>
<dbReference type="PANTHER" id="PTHR30328">
    <property type="entry name" value="TRANSCRIPTIONAL REPRESSOR"/>
    <property type="match status" value="1"/>
</dbReference>
<dbReference type="Gene3D" id="1.10.10.60">
    <property type="entry name" value="Homeodomain-like"/>
    <property type="match status" value="1"/>
</dbReference>
<evidence type="ECO:0000313" key="5">
    <source>
        <dbReference type="Proteomes" id="UP000262969"/>
    </source>
</evidence>
<feature type="DNA-binding region" description="H-T-H motif" evidence="2">
    <location>
        <begin position="31"/>
        <end position="50"/>
    </location>
</feature>
<dbReference type="Proteomes" id="UP000262969">
    <property type="component" value="Unassembled WGS sequence"/>
</dbReference>
<dbReference type="Gene3D" id="1.10.357.10">
    <property type="entry name" value="Tetracycline Repressor, domain 2"/>
    <property type="match status" value="1"/>
</dbReference>
<dbReference type="PRINTS" id="PR00455">
    <property type="entry name" value="HTHTETR"/>
</dbReference>
<dbReference type="GO" id="GO:0003677">
    <property type="term" value="F:DNA binding"/>
    <property type="evidence" value="ECO:0007669"/>
    <property type="project" value="UniProtKB-UniRule"/>
</dbReference>